<reference evidence="14 15" key="1">
    <citation type="submission" date="2021-05" db="EMBL/GenBank/DDBJ databases">
        <title>Description of Cellulomonas sp. DKR-3 sp. nov.</title>
        <authorList>
            <person name="Dahal R.H."/>
            <person name="Chaudhary D.K."/>
        </authorList>
    </citation>
    <scope>NUCLEOTIDE SEQUENCE [LARGE SCALE GENOMIC DNA]</scope>
    <source>
        <strain evidence="14 15">DKR-3</strain>
    </source>
</reference>
<evidence type="ECO:0000256" key="13">
    <source>
        <dbReference type="SAM" id="MobiDB-lite"/>
    </source>
</evidence>
<evidence type="ECO:0000256" key="1">
    <source>
        <dbReference type="ARBA" id="ARBA00000553"/>
    </source>
</evidence>
<dbReference type="EMBL" id="JAHBOH010000002">
    <property type="protein sequence ID" value="MBT0995837.1"/>
    <property type="molecule type" value="Genomic_DNA"/>
</dbReference>
<evidence type="ECO:0000256" key="9">
    <source>
        <dbReference type="ARBA" id="ARBA00047989"/>
    </source>
</evidence>
<proteinExistence type="inferred from homology"/>
<dbReference type="Gene3D" id="3.60.140.10">
    <property type="entry name" value="CNF1/YfiH-like putative cysteine hydrolases"/>
    <property type="match status" value="1"/>
</dbReference>
<keyword evidence="8" id="KW-0186">Copper</keyword>
<comment type="catalytic activity">
    <reaction evidence="11">
        <text>S-methyl-5'-thioadenosine + phosphate = 5-(methylsulfanyl)-alpha-D-ribose 1-phosphate + adenine</text>
        <dbReference type="Rhea" id="RHEA:11852"/>
        <dbReference type="ChEBI" id="CHEBI:16708"/>
        <dbReference type="ChEBI" id="CHEBI:17509"/>
        <dbReference type="ChEBI" id="CHEBI:43474"/>
        <dbReference type="ChEBI" id="CHEBI:58533"/>
        <dbReference type="EC" id="2.4.2.28"/>
    </reaction>
    <physiologicalReaction direction="left-to-right" evidence="11">
        <dbReference type="Rhea" id="RHEA:11853"/>
    </physiologicalReaction>
</comment>
<evidence type="ECO:0000256" key="2">
    <source>
        <dbReference type="ARBA" id="ARBA00003215"/>
    </source>
</evidence>
<keyword evidence="5" id="KW-0479">Metal-binding</keyword>
<comment type="similarity">
    <text evidence="3 12">Belongs to the purine nucleoside phosphorylase YfiH/LACC1 family.</text>
</comment>
<feature type="region of interest" description="Disordered" evidence="13">
    <location>
        <begin position="1"/>
        <end position="21"/>
    </location>
</feature>
<name>A0ABS5U358_9CELL</name>
<dbReference type="PANTHER" id="PTHR30616">
    <property type="entry name" value="UNCHARACTERIZED PROTEIN YFIH"/>
    <property type="match status" value="1"/>
</dbReference>
<evidence type="ECO:0000313" key="15">
    <source>
        <dbReference type="Proteomes" id="UP000722125"/>
    </source>
</evidence>
<dbReference type="RefSeq" id="WP_214353017.1">
    <property type="nucleotide sequence ID" value="NZ_JAHBOH010000002.1"/>
</dbReference>
<evidence type="ECO:0000256" key="11">
    <source>
        <dbReference type="ARBA" id="ARBA00049893"/>
    </source>
</evidence>
<comment type="caution">
    <text evidence="14">The sequence shown here is derived from an EMBL/GenBank/DDBJ whole genome shotgun (WGS) entry which is preliminary data.</text>
</comment>
<evidence type="ECO:0000256" key="5">
    <source>
        <dbReference type="ARBA" id="ARBA00022723"/>
    </source>
</evidence>
<evidence type="ECO:0000313" key="14">
    <source>
        <dbReference type="EMBL" id="MBT0995837.1"/>
    </source>
</evidence>
<evidence type="ECO:0000256" key="3">
    <source>
        <dbReference type="ARBA" id="ARBA00007353"/>
    </source>
</evidence>
<comment type="catalytic activity">
    <reaction evidence="1">
        <text>inosine + phosphate = alpha-D-ribose 1-phosphate + hypoxanthine</text>
        <dbReference type="Rhea" id="RHEA:27646"/>
        <dbReference type="ChEBI" id="CHEBI:17368"/>
        <dbReference type="ChEBI" id="CHEBI:17596"/>
        <dbReference type="ChEBI" id="CHEBI:43474"/>
        <dbReference type="ChEBI" id="CHEBI:57720"/>
        <dbReference type="EC" id="2.4.2.1"/>
    </reaction>
    <physiologicalReaction direction="left-to-right" evidence="1">
        <dbReference type="Rhea" id="RHEA:27647"/>
    </physiologicalReaction>
</comment>
<keyword evidence="6" id="KW-0378">Hydrolase</keyword>
<evidence type="ECO:0000256" key="4">
    <source>
        <dbReference type="ARBA" id="ARBA00022679"/>
    </source>
</evidence>
<sequence length="268" mass="27453">MSDGPSARRSTDRRPGGLTLDEVDLGPGVRAGFTDRRGGVSRPPYDALDLGAHVGDDEAAVRENRARLAAWAGCPVAFADQVHGATTLVVATPSAVPADALRAVGAGDALVTADPGVALAVLVADCVPVLLADDDAGVVGAAHAGRRGLVDGVLPSVVEAMVALGARPERVRAAVGPAIAGSSYEVPEAMRDEVAVLVPEARATTRAGTPALDLPRGAEAVLLRCGVGEVLRSRRDTWADADLFSFRRDGRTGRAAGVIRPLARRVAT</sequence>
<dbReference type="SUPFAM" id="SSF64438">
    <property type="entry name" value="CNF1/YfiH-like putative cysteine hydrolases"/>
    <property type="match status" value="1"/>
</dbReference>
<evidence type="ECO:0000256" key="7">
    <source>
        <dbReference type="ARBA" id="ARBA00022833"/>
    </source>
</evidence>
<dbReference type="CDD" id="cd16833">
    <property type="entry name" value="YfiH"/>
    <property type="match status" value="1"/>
</dbReference>
<dbReference type="Pfam" id="PF02578">
    <property type="entry name" value="Cu-oxidase_4"/>
    <property type="match status" value="1"/>
</dbReference>
<keyword evidence="15" id="KW-1185">Reference proteome</keyword>
<dbReference type="InterPro" id="IPR003730">
    <property type="entry name" value="Cu_polyphenol_OxRdtase"/>
</dbReference>
<accession>A0ABS5U358</accession>
<comment type="catalytic activity">
    <reaction evidence="9">
        <text>adenosine + H2O + H(+) = inosine + NH4(+)</text>
        <dbReference type="Rhea" id="RHEA:24408"/>
        <dbReference type="ChEBI" id="CHEBI:15377"/>
        <dbReference type="ChEBI" id="CHEBI:15378"/>
        <dbReference type="ChEBI" id="CHEBI:16335"/>
        <dbReference type="ChEBI" id="CHEBI:17596"/>
        <dbReference type="ChEBI" id="CHEBI:28938"/>
        <dbReference type="EC" id="3.5.4.4"/>
    </reaction>
    <physiologicalReaction direction="left-to-right" evidence="9">
        <dbReference type="Rhea" id="RHEA:24409"/>
    </physiologicalReaction>
</comment>
<protein>
    <recommendedName>
        <fullName evidence="12">Purine nucleoside phosphorylase</fullName>
    </recommendedName>
</protein>
<keyword evidence="4" id="KW-0808">Transferase</keyword>
<dbReference type="NCBIfam" id="TIGR00726">
    <property type="entry name" value="peptidoglycan editing factor PgeF"/>
    <property type="match status" value="1"/>
</dbReference>
<dbReference type="Proteomes" id="UP000722125">
    <property type="component" value="Unassembled WGS sequence"/>
</dbReference>
<evidence type="ECO:0000256" key="10">
    <source>
        <dbReference type="ARBA" id="ARBA00048968"/>
    </source>
</evidence>
<keyword evidence="7" id="KW-0862">Zinc</keyword>
<dbReference type="InterPro" id="IPR011324">
    <property type="entry name" value="Cytotoxic_necrot_fac-like_cat"/>
</dbReference>
<evidence type="ECO:0000256" key="12">
    <source>
        <dbReference type="RuleBase" id="RU361274"/>
    </source>
</evidence>
<comment type="function">
    <text evidence="2">Purine nucleoside enzyme that catalyzes the phosphorolysis of adenosine and inosine nucleosides, yielding D-ribose 1-phosphate and the respective free bases, adenine and hypoxanthine. Also catalyzes the phosphorolysis of S-methyl-5'-thioadenosine into adenine and S-methyl-5-thio-alpha-D-ribose 1-phosphate. Also has adenosine deaminase activity.</text>
</comment>
<comment type="catalytic activity">
    <reaction evidence="10">
        <text>adenosine + phosphate = alpha-D-ribose 1-phosphate + adenine</text>
        <dbReference type="Rhea" id="RHEA:27642"/>
        <dbReference type="ChEBI" id="CHEBI:16335"/>
        <dbReference type="ChEBI" id="CHEBI:16708"/>
        <dbReference type="ChEBI" id="CHEBI:43474"/>
        <dbReference type="ChEBI" id="CHEBI:57720"/>
        <dbReference type="EC" id="2.4.2.1"/>
    </reaction>
    <physiologicalReaction direction="left-to-right" evidence="10">
        <dbReference type="Rhea" id="RHEA:27643"/>
    </physiologicalReaction>
</comment>
<dbReference type="InterPro" id="IPR038371">
    <property type="entry name" value="Cu_polyphenol_OxRdtase_sf"/>
</dbReference>
<dbReference type="PANTHER" id="PTHR30616:SF2">
    <property type="entry name" value="PURINE NUCLEOSIDE PHOSPHORYLASE LACC1"/>
    <property type="match status" value="1"/>
</dbReference>
<organism evidence="14 15">
    <name type="scientific">Cellulomonas fulva</name>
    <dbReference type="NCBI Taxonomy" id="2835530"/>
    <lineage>
        <taxon>Bacteria</taxon>
        <taxon>Bacillati</taxon>
        <taxon>Actinomycetota</taxon>
        <taxon>Actinomycetes</taxon>
        <taxon>Micrococcales</taxon>
        <taxon>Cellulomonadaceae</taxon>
        <taxon>Cellulomonas</taxon>
    </lineage>
</organism>
<evidence type="ECO:0000256" key="8">
    <source>
        <dbReference type="ARBA" id="ARBA00023008"/>
    </source>
</evidence>
<evidence type="ECO:0000256" key="6">
    <source>
        <dbReference type="ARBA" id="ARBA00022801"/>
    </source>
</evidence>
<gene>
    <name evidence="14" type="primary">pgeF</name>
    <name evidence="14" type="ORF">KIN34_16275</name>
</gene>